<evidence type="ECO:0000313" key="1">
    <source>
        <dbReference type="EMBL" id="MCI58927.1"/>
    </source>
</evidence>
<keyword evidence="2" id="KW-1185">Reference proteome</keyword>
<dbReference type="EMBL" id="LXQA010554124">
    <property type="protein sequence ID" value="MCI58927.1"/>
    <property type="molecule type" value="Genomic_DNA"/>
</dbReference>
<feature type="non-terminal residue" evidence="1">
    <location>
        <position position="1"/>
    </location>
</feature>
<evidence type="ECO:0000313" key="2">
    <source>
        <dbReference type="Proteomes" id="UP000265520"/>
    </source>
</evidence>
<accession>A0A392TEV2</accession>
<sequence>IVLELIQGFFTVFRENTNNKPPCRRQTWEENVASPSDLWKNCRVAAGFV</sequence>
<name>A0A392TEV2_9FABA</name>
<dbReference type="Proteomes" id="UP000265520">
    <property type="component" value="Unassembled WGS sequence"/>
</dbReference>
<reference evidence="1 2" key="1">
    <citation type="journal article" date="2018" name="Front. Plant Sci.">
        <title>Red Clover (Trifolium pratense) and Zigzag Clover (T. medium) - A Picture of Genomic Similarities and Differences.</title>
        <authorList>
            <person name="Dluhosova J."/>
            <person name="Istvanek J."/>
            <person name="Nedelnik J."/>
            <person name="Repkova J."/>
        </authorList>
    </citation>
    <scope>NUCLEOTIDE SEQUENCE [LARGE SCALE GENOMIC DNA]</scope>
    <source>
        <strain evidence="2">cv. 10/8</strain>
        <tissue evidence="1">Leaf</tissue>
    </source>
</reference>
<comment type="caution">
    <text evidence="1">The sequence shown here is derived from an EMBL/GenBank/DDBJ whole genome shotgun (WGS) entry which is preliminary data.</text>
</comment>
<proteinExistence type="predicted"/>
<organism evidence="1 2">
    <name type="scientific">Trifolium medium</name>
    <dbReference type="NCBI Taxonomy" id="97028"/>
    <lineage>
        <taxon>Eukaryota</taxon>
        <taxon>Viridiplantae</taxon>
        <taxon>Streptophyta</taxon>
        <taxon>Embryophyta</taxon>
        <taxon>Tracheophyta</taxon>
        <taxon>Spermatophyta</taxon>
        <taxon>Magnoliopsida</taxon>
        <taxon>eudicotyledons</taxon>
        <taxon>Gunneridae</taxon>
        <taxon>Pentapetalae</taxon>
        <taxon>rosids</taxon>
        <taxon>fabids</taxon>
        <taxon>Fabales</taxon>
        <taxon>Fabaceae</taxon>
        <taxon>Papilionoideae</taxon>
        <taxon>50 kb inversion clade</taxon>
        <taxon>NPAAA clade</taxon>
        <taxon>Hologalegina</taxon>
        <taxon>IRL clade</taxon>
        <taxon>Trifolieae</taxon>
        <taxon>Trifolium</taxon>
    </lineage>
</organism>
<protein>
    <submittedName>
        <fullName evidence="1">Uncharacterized protein</fullName>
    </submittedName>
</protein>
<dbReference type="AlphaFoldDB" id="A0A392TEV2"/>